<dbReference type="SUPFAM" id="SSF53335">
    <property type="entry name" value="S-adenosyl-L-methionine-dependent methyltransferases"/>
    <property type="match status" value="1"/>
</dbReference>
<feature type="domain" description="Methyltransferase type 11" evidence="1">
    <location>
        <begin position="39"/>
        <end position="132"/>
    </location>
</feature>
<dbReference type="CDD" id="cd02440">
    <property type="entry name" value="AdoMet_MTases"/>
    <property type="match status" value="1"/>
</dbReference>
<gene>
    <name evidence="2" type="ORF">SAMN05444396_104142</name>
</gene>
<keyword evidence="3" id="KW-1185">Reference proteome</keyword>
<dbReference type="PANTHER" id="PTHR43861">
    <property type="entry name" value="TRANS-ACONITATE 2-METHYLTRANSFERASE-RELATED"/>
    <property type="match status" value="1"/>
</dbReference>
<name>A0A1M5GT48_9FLAO</name>
<dbReference type="Proteomes" id="UP000184036">
    <property type="component" value="Unassembled WGS sequence"/>
</dbReference>
<dbReference type="GO" id="GO:0008757">
    <property type="term" value="F:S-adenosylmethionine-dependent methyltransferase activity"/>
    <property type="evidence" value="ECO:0007669"/>
    <property type="project" value="InterPro"/>
</dbReference>
<evidence type="ECO:0000313" key="3">
    <source>
        <dbReference type="Proteomes" id="UP000184036"/>
    </source>
</evidence>
<accession>A0A1M5GT48</accession>
<dbReference type="RefSeq" id="WP_072990125.1">
    <property type="nucleotide sequence ID" value="NZ_FQWE01000004.1"/>
</dbReference>
<evidence type="ECO:0000313" key="2">
    <source>
        <dbReference type="EMBL" id="SHG06936.1"/>
    </source>
</evidence>
<dbReference type="InterPro" id="IPR013216">
    <property type="entry name" value="Methyltransf_11"/>
</dbReference>
<dbReference type="EMBL" id="FQWE01000004">
    <property type="protein sequence ID" value="SHG06936.1"/>
    <property type="molecule type" value="Genomic_DNA"/>
</dbReference>
<evidence type="ECO:0000259" key="1">
    <source>
        <dbReference type="Pfam" id="PF08241"/>
    </source>
</evidence>
<keyword evidence="2" id="KW-0489">Methyltransferase</keyword>
<keyword evidence="2" id="KW-0808">Transferase</keyword>
<dbReference type="PANTHER" id="PTHR43861:SF6">
    <property type="entry name" value="METHYLTRANSFERASE TYPE 11"/>
    <property type="match status" value="1"/>
</dbReference>
<proteinExistence type="predicted"/>
<dbReference type="AlphaFoldDB" id="A0A1M5GT48"/>
<reference evidence="3" key="1">
    <citation type="submission" date="2016-11" db="EMBL/GenBank/DDBJ databases">
        <authorList>
            <person name="Varghese N."/>
            <person name="Submissions S."/>
        </authorList>
    </citation>
    <scope>NUCLEOTIDE SEQUENCE [LARGE SCALE GENOMIC DNA]</scope>
    <source>
        <strain evidence="3">DSM 19741</strain>
    </source>
</reference>
<dbReference type="STRING" id="271157.SAMN05444396_104142"/>
<dbReference type="Pfam" id="PF08241">
    <property type="entry name" value="Methyltransf_11"/>
    <property type="match status" value="1"/>
</dbReference>
<sequence length="272" mass="31119">MKKKWSGERLETDIYGDVSVEHLHRYAMSSVLVEDKIVLDIASGEGYGSFLMAKTAKKVIGVDIDTDVVNLAREKYKNDNLDFLVGSTDCIPLESNSVDVLISFETIEHHDKHEEMFLEIKRVLKPNGILIISSPDKQFYSNLQKNNPYHIKELYLEEFEDLSKKHFTNVKTYFQNCINGSSIIAPIILFENLKVFSGTFENIYTKKISALYNIIIASEQFLDDVDLSIFDGQTISKKINEDNINYIRSSTTFKLGSVILKPFIKLKNILLK</sequence>
<organism evidence="2 3">
    <name type="scientific">Flavobacterium segetis</name>
    <dbReference type="NCBI Taxonomy" id="271157"/>
    <lineage>
        <taxon>Bacteria</taxon>
        <taxon>Pseudomonadati</taxon>
        <taxon>Bacteroidota</taxon>
        <taxon>Flavobacteriia</taxon>
        <taxon>Flavobacteriales</taxon>
        <taxon>Flavobacteriaceae</taxon>
        <taxon>Flavobacterium</taxon>
    </lineage>
</organism>
<protein>
    <submittedName>
        <fullName evidence="2">Methyltransferase domain-containing protein</fullName>
    </submittedName>
</protein>
<dbReference type="GO" id="GO:0032259">
    <property type="term" value="P:methylation"/>
    <property type="evidence" value="ECO:0007669"/>
    <property type="project" value="UniProtKB-KW"/>
</dbReference>
<dbReference type="Gene3D" id="3.40.50.150">
    <property type="entry name" value="Vaccinia Virus protein VP39"/>
    <property type="match status" value="1"/>
</dbReference>
<dbReference type="InterPro" id="IPR029063">
    <property type="entry name" value="SAM-dependent_MTases_sf"/>
</dbReference>
<dbReference type="OrthoDB" id="3896938at2"/>